<feature type="non-terminal residue" evidence="1">
    <location>
        <position position="1"/>
    </location>
</feature>
<dbReference type="Proteomes" id="UP000682733">
    <property type="component" value="Unassembled WGS sequence"/>
</dbReference>
<evidence type="ECO:0000313" key="2">
    <source>
        <dbReference type="EMBL" id="CAF4118459.1"/>
    </source>
</evidence>
<dbReference type="SUPFAM" id="SSF56399">
    <property type="entry name" value="ADP-ribosylation"/>
    <property type="match status" value="1"/>
</dbReference>
<gene>
    <name evidence="1" type="ORF">OVA965_LOCUS28962</name>
    <name evidence="2" type="ORF">TMI583_LOCUS29727</name>
</gene>
<dbReference type="AlphaFoldDB" id="A0A8S2F2Y8"/>
<dbReference type="Proteomes" id="UP000677228">
    <property type="component" value="Unassembled WGS sequence"/>
</dbReference>
<name>A0A8S2F2Y8_9BILA</name>
<protein>
    <submittedName>
        <fullName evidence="1">Uncharacterized protein</fullName>
    </submittedName>
</protein>
<dbReference type="EMBL" id="CAJOBA010041666">
    <property type="protein sequence ID" value="CAF4118459.1"/>
    <property type="molecule type" value="Genomic_DNA"/>
</dbReference>
<dbReference type="Gene3D" id="3.90.176.10">
    <property type="entry name" value="Toxin ADP-ribosyltransferase, Chain A, domain 1"/>
    <property type="match status" value="1"/>
</dbReference>
<evidence type="ECO:0000313" key="3">
    <source>
        <dbReference type="Proteomes" id="UP000677228"/>
    </source>
</evidence>
<comment type="caution">
    <text evidence="1">The sequence shown here is derived from an EMBL/GenBank/DDBJ whole genome shotgun (WGS) entry which is preliminary data.</text>
</comment>
<sequence length="203" mass="23864">NHNVVYTIPIRITDVPSIDVICEQSQSHYELINRCLRDGEVNSFVGVIQYFIEQALQKLECYSGYVTRGEDIYPGSMEKLHVGNVLCSPAFWSASFRRTPSYYTDKPLQYIIESKTGRKIQSIAAGWQEYEILYRCQQPFYVNDVTKYRGKTVVLLTELPQEYKQLKTIKLERKLFERNHFEILDKAEEQKELNLFENDFEGH</sequence>
<proteinExistence type="predicted"/>
<evidence type="ECO:0000313" key="1">
    <source>
        <dbReference type="EMBL" id="CAF1310590.1"/>
    </source>
</evidence>
<accession>A0A8S2F2Y8</accession>
<reference evidence="1" key="1">
    <citation type="submission" date="2021-02" db="EMBL/GenBank/DDBJ databases">
        <authorList>
            <person name="Nowell W R."/>
        </authorList>
    </citation>
    <scope>NUCLEOTIDE SEQUENCE</scope>
</reference>
<dbReference type="EMBL" id="CAJNOK010020078">
    <property type="protein sequence ID" value="CAF1310590.1"/>
    <property type="molecule type" value="Genomic_DNA"/>
</dbReference>
<organism evidence="1 3">
    <name type="scientific">Didymodactylos carnosus</name>
    <dbReference type="NCBI Taxonomy" id="1234261"/>
    <lineage>
        <taxon>Eukaryota</taxon>
        <taxon>Metazoa</taxon>
        <taxon>Spiralia</taxon>
        <taxon>Gnathifera</taxon>
        <taxon>Rotifera</taxon>
        <taxon>Eurotatoria</taxon>
        <taxon>Bdelloidea</taxon>
        <taxon>Philodinida</taxon>
        <taxon>Philodinidae</taxon>
        <taxon>Didymodactylos</taxon>
    </lineage>
</organism>